<keyword evidence="1" id="KW-0472">Membrane</keyword>
<sequence>MGMGRGERQLHRKQCSRKTSCNRPGFPVFIAQPFIRYHDAYLRDFSGSTGFSSSSSLVLPFCFALHIDCILYLHAYLFWSYLLSILLFNFHMVTFLYCVILLIILFDICSSMFRYCIQGLIYCTIA</sequence>
<protein>
    <submittedName>
        <fullName evidence="2">Uncharacterized protein</fullName>
    </submittedName>
</protein>
<feature type="transmembrane region" description="Helical" evidence="1">
    <location>
        <begin position="85"/>
        <end position="106"/>
    </location>
</feature>
<dbReference type="EnsemblMetazoa" id="AQUA015237-RA">
    <property type="protein sequence ID" value="AQUA015237-PA"/>
    <property type="gene ID" value="AQUA015237"/>
</dbReference>
<evidence type="ECO:0000313" key="3">
    <source>
        <dbReference type="Proteomes" id="UP000076407"/>
    </source>
</evidence>
<accession>A0A182XTV6</accession>
<keyword evidence="1" id="KW-0812">Transmembrane</keyword>
<keyword evidence="3" id="KW-1185">Reference proteome</keyword>
<dbReference type="AlphaFoldDB" id="A0A182XTV6"/>
<dbReference type="Proteomes" id="UP000076407">
    <property type="component" value="Unassembled WGS sequence"/>
</dbReference>
<evidence type="ECO:0000313" key="2">
    <source>
        <dbReference type="EnsemblMetazoa" id="AQUA015237-PA"/>
    </source>
</evidence>
<name>A0A182XTV6_ANOQN</name>
<feature type="transmembrane region" description="Helical" evidence="1">
    <location>
        <begin position="57"/>
        <end position="79"/>
    </location>
</feature>
<organism evidence="2 3">
    <name type="scientific">Anopheles quadriannulatus</name>
    <name type="common">Mosquito</name>
    <dbReference type="NCBI Taxonomy" id="34691"/>
    <lineage>
        <taxon>Eukaryota</taxon>
        <taxon>Metazoa</taxon>
        <taxon>Ecdysozoa</taxon>
        <taxon>Arthropoda</taxon>
        <taxon>Hexapoda</taxon>
        <taxon>Insecta</taxon>
        <taxon>Pterygota</taxon>
        <taxon>Neoptera</taxon>
        <taxon>Endopterygota</taxon>
        <taxon>Diptera</taxon>
        <taxon>Nematocera</taxon>
        <taxon>Culicoidea</taxon>
        <taxon>Culicidae</taxon>
        <taxon>Anophelinae</taxon>
        <taxon>Anopheles</taxon>
    </lineage>
</organism>
<keyword evidence="1" id="KW-1133">Transmembrane helix</keyword>
<reference evidence="2" key="1">
    <citation type="submission" date="2020-05" db="UniProtKB">
        <authorList>
            <consortium name="EnsemblMetazoa"/>
        </authorList>
    </citation>
    <scope>IDENTIFICATION</scope>
    <source>
        <strain evidence="2">SANGQUA</strain>
    </source>
</reference>
<dbReference type="VEuPathDB" id="VectorBase:AQUA015237"/>
<evidence type="ECO:0000256" key="1">
    <source>
        <dbReference type="SAM" id="Phobius"/>
    </source>
</evidence>
<proteinExistence type="predicted"/>